<evidence type="ECO:0000259" key="1">
    <source>
        <dbReference type="Pfam" id="PF13460"/>
    </source>
</evidence>
<dbReference type="PANTHER" id="PTHR15020:SF50">
    <property type="entry name" value="UPF0659 PROTEIN YMR090W"/>
    <property type="match status" value="1"/>
</dbReference>
<feature type="domain" description="NAD(P)-binding" evidence="1">
    <location>
        <begin position="8"/>
        <end position="195"/>
    </location>
</feature>
<dbReference type="Pfam" id="PF13460">
    <property type="entry name" value="NAD_binding_10"/>
    <property type="match status" value="1"/>
</dbReference>
<comment type="caution">
    <text evidence="2">The sequence shown here is derived from an EMBL/GenBank/DDBJ whole genome shotgun (WGS) entry which is preliminary data.</text>
</comment>
<dbReference type="CDD" id="cd05243">
    <property type="entry name" value="SDR_a5"/>
    <property type="match status" value="1"/>
</dbReference>
<dbReference type="InterPro" id="IPR036291">
    <property type="entry name" value="NAD(P)-bd_dom_sf"/>
</dbReference>
<reference evidence="3" key="1">
    <citation type="journal article" date="2019" name="Int. J. Syst. Evol. Microbiol.">
        <title>The Global Catalogue of Microorganisms (GCM) 10K type strain sequencing project: providing services to taxonomists for standard genome sequencing and annotation.</title>
        <authorList>
            <consortium name="The Broad Institute Genomics Platform"/>
            <consortium name="The Broad Institute Genome Sequencing Center for Infectious Disease"/>
            <person name="Wu L."/>
            <person name="Ma J."/>
        </authorList>
    </citation>
    <scope>NUCLEOTIDE SEQUENCE [LARGE SCALE GENOMIC DNA]</scope>
    <source>
        <strain evidence="3">CCM 7855</strain>
    </source>
</reference>
<organism evidence="2 3">
    <name type="scientific">Williamsia phyllosphaerae</name>
    <dbReference type="NCBI Taxonomy" id="885042"/>
    <lineage>
        <taxon>Bacteria</taxon>
        <taxon>Bacillati</taxon>
        <taxon>Actinomycetota</taxon>
        <taxon>Actinomycetes</taxon>
        <taxon>Mycobacteriales</taxon>
        <taxon>Nocardiaceae</taxon>
        <taxon>Williamsia</taxon>
    </lineage>
</organism>
<accession>A0ABQ1V2X1</accession>
<dbReference type="Gene3D" id="3.40.50.720">
    <property type="entry name" value="NAD(P)-binding Rossmann-like Domain"/>
    <property type="match status" value="1"/>
</dbReference>
<keyword evidence="3" id="KW-1185">Reference proteome</keyword>
<protein>
    <submittedName>
        <fullName evidence="2">NAD-dependent dehydratase</fullName>
    </submittedName>
</protein>
<proteinExistence type="predicted"/>
<evidence type="ECO:0000313" key="2">
    <source>
        <dbReference type="EMBL" id="GGF34955.1"/>
    </source>
</evidence>
<dbReference type="Proteomes" id="UP000632454">
    <property type="component" value="Unassembled WGS sequence"/>
</dbReference>
<evidence type="ECO:0000313" key="3">
    <source>
        <dbReference type="Proteomes" id="UP000632454"/>
    </source>
</evidence>
<name>A0ABQ1V2X1_9NOCA</name>
<dbReference type="EMBL" id="BMCS01000002">
    <property type="protein sequence ID" value="GGF34955.1"/>
    <property type="molecule type" value="Genomic_DNA"/>
</dbReference>
<dbReference type="SUPFAM" id="SSF51735">
    <property type="entry name" value="NAD(P)-binding Rossmann-fold domains"/>
    <property type="match status" value="1"/>
</dbReference>
<dbReference type="RefSeq" id="WP_188491060.1">
    <property type="nucleotide sequence ID" value="NZ_BMCS01000002.1"/>
</dbReference>
<dbReference type="PANTHER" id="PTHR15020">
    <property type="entry name" value="FLAVIN REDUCTASE-RELATED"/>
    <property type="match status" value="1"/>
</dbReference>
<sequence>MSSIAIVGGHGKIALQAARLLVDDGHQVSSLIRNPDQSDDITGTGAVPVVADVEHQSTEEIIETIAGHDAVIFAAGAGGGDADRTFAVDRDAAIRCIDAASANSIKRFILVSYYGASVDHGVSPEDSFYAYAEAKGDADQYLRASDLDWTIVGPSSLSDEAGSGSIVTKAQGADRETKTSRANVAAVIVAALATPATIGQMIEFTDGDTPIAQALSS</sequence>
<gene>
    <name evidence="2" type="ORF">GCM10007298_33500</name>
</gene>
<dbReference type="InterPro" id="IPR016040">
    <property type="entry name" value="NAD(P)-bd_dom"/>
</dbReference>